<gene>
    <name evidence="1" type="ORF">SSOP1_1204</name>
</gene>
<sequence>MVLCSLFKGVVRREEFRLLLILLFLDDLFNLKNSPFNPKKTLINTIDLFLWR</sequence>
<proteinExistence type="predicted"/>
<dbReference type="Proteomes" id="UP000076770">
    <property type="component" value="Chromosome i"/>
</dbReference>
<organism evidence="1 2">
    <name type="scientific">Saccharolobus solfataricus</name>
    <name type="common">Sulfolobus solfataricus</name>
    <dbReference type="NCBI Taxonomy" id="2287"/>
    <lineage>
        <taxon>Archaea</taxon>
        <taxon>Thermoproteota</taxon>
        <taxon>Thermoprotei</taxon>
        <taxon>Sulfolobales</taxon>
        <taxon>Sulfolobaceae</taxon>
        <taxon>Saccharolobus</taxon>
    </lineage>
</organism>
<dbReference type="EMBL" id="LT549890">
    <property type="protein sequence ID" value="SAI84758.1"/>
    <property type="molecule type" value="Genomic_DNA"/>
</dbReference>
<accession>A0A157T1I9</accession>
<evidence type="ECO:0000313" key="2">
    <source>
        <dbReference type="Proteomes" id="UP000076770"/>
    </source>
</evidence>
<name>A0A157T1I9_SACSO</name>
<dbReference type="PATRIC" id="fig|2287.9.peg.1216"/>
<protein>
    <submittedName>
        <fullName evidence="1">ORF3 in transposon ISC1225</fullName>
    </submittedName>
</protein>
<dbReference type="AlphaFoldDB" id="A0A157T1I9"/>
<reference evidence="2" key="1">
    <citation type="submission" date="2016-04" db="EMBL/GenBank/DDBJ databases">
        <authorList>
            <person name="Shah S.A."/>
            <person name="Garrett R.A."/>
        </authorList>
    </citation>
    <scope>NUCLEOTIDE SEQUENCE [LARGE SCALE GENOMIC DNA]</scope>
    <source>
        <strain evidence="2">ATCC 35091 / DSM 1616 / JCM 8930 / NBRC 15331 / P1</strain>
    </source>
</reference>
<evidence type="ECO:0000313" key="1">
    <source>
        <dbReference type="EMBL" id="SAI84758.1"/>
    </source>
</evidence>